<feature type="domain" description="Protein kinase" evidence="2">
    <location>
        <begin position="218"/>
        <end position="550"/>
    </location>
</feature>
<dbReference type="PANTHER" id="PTHR24359:SF1">
    <property type="entry name" value="INHIBITOR OF NUCLEAR FACTOR KAPPA-B KINASE EPSILON SUBUNIT HOMOLOG 1-RELATED"/>
    <property type="match status" value="1"/>
</dbReference>
<feature type="compositionally biased region" description="Basic and acidic residues" evidence="1">
    <location>
        <begin position="793"/>
        <end position="804"/>
    </location>
</feature>
<dbReference type="SUPFAM" id="SSF56112">
    <property type="entry name" value="Protein kinase-like (PK-like)"/>
    <property type="match status" value="1"/>
</dbReference>
<feature type="compositionally biased region" description="Polar residues" evidence="1">
    <location>
        <begin position="1032"/>
        <end position="1044"/>
    </location>
</feature>
<evidence type="ECO:0000313" key="4">
    <source>
        <dbReference type="Proteomes" id="UP001583177"/>
    </source>
</evidence>
<sequence>MSFSESDTEEYQKSIAAFQILRNKYERHEANDIGERSFILVNAVNNDMLPFNENGSNLLGDLLQASYDRYQNRRPHHKPTQVHGFLAIFYTLLDLQYGHLIDRFIDHIPPLKLPIERAVLEKMFPANEVDPCTDARFEQLARDICKQQWQWCALEFNCRMGSKIENHEHIVPITARSKIKPTRDGAPNTDRKTTLWVVDIPMECLSHDITEELKELDETDVDPRAGGTDSENKKVFDRRRLPMGDANVYVQSYKLVIKQYSSEDFESFDQERTIFNLLRNQKGIVKYFGWYEHREKDADTGIVSTYYNLVLERGTQDLYSAFQRENPPITYVEIDAFWSSLFDVAEALASIQKIDDPEDTKTRYVWHGDIKPENILDVQGRFKLADPGEACSKAVPRLRNKHSLRGDESPLRLQVPGGTKSFAAPEKNTCTYTAGLTREIPHVTQAIDIWSLGCVFSVAATYVVAGKEGVKQYRLLRQKALKGVNLGVGDAFHDAKSVLPEVTSWHQYLRTCIRTQDDYTSKVLDIVDDLMLITPDKERVSGSDLTEQLANIKDWAAEQSEGRPRPPEDILEFLDKVLESPGVEHSPTLEDIPRTISRSGAAIFDEALLYRSLRSEGRPLLLRNFGSRQTIFGQDAVVRPSRRTSDWGTRPSPHPEAGPRRPGLPQITTVFSPEGKSVPMNPPITFWEVETELMQQHSKMSRIQSFANMRQYSPSKLMKGRDDQLAKHFHKRDLVYLVDNASTMARFWNHATYLLRVMVWRSLKWDEDGMDLLFTTGRSELGLKPKAKKGSRQKPEDFVKKMDSAKPSPDGQVKTDMTVSLELILGQHMRDYRDGETLKRGLTILVLTDGLWGANDDNDVDDYLANFIKNNKATRGWDGSQPGDQCRRRPIGIQFIRFGHHPEAISRLQRLDDELKNRVELSAKEIPDMIDTESADGDFYKMFLGSMLEDIDNKLTQGGGSADALSIYTGTPASAISVDSLTSGSRRASGLSNILHQPPSHASFGYRNDRGTFPPSSAVNADERSLPFRNASFGNTSSPNSLSRGSEPYHSHPEQPPYR</sequence>
<dbReference type="SMART" id="SM00220">
    <property type="entry name" value="S_TKc"/>
    <property type="match status" value="1"/>
</dbReference>
<feature type="region of interest" description="Disordered" evidence="1">
    <location>
        <begin position="989"/>
        <end position="1059"/>
    </location>
</feature>
<gene>
    <name evidence="3" type="ORF">Daus18300_009227</name>
</gene>
<dbReference type="EMBL" id="JAWRVE010000092">
    <property type="protein sequence ID" value="KAL1860453.1"/>
    <property type="molecule type" value="Genomic_DNA"/>
</dbReference>
<name>A0ABR3WFI9_9PEZI</name>
<dbReference type="InterPro" id="IPR000719">
    <property type="entry name" value="Prot_kinase_dom"/>
</dbReference>
<dbReference type="Gene3D" id="1.10.510.10">
    <property type="entry name" value="Transferase(Phosphotransferase) domain 1"/>
    <property type="match status" value="1"/>
</dbReference>
<dbReference type="PROSITE" id="PS50011">
    <property type="entry name" value="PROTEIN_KINASE_DOM"/>
    <property type="match status" value="1"/>
</dbReference>
<dbReference type="InterPro" id="IPR011009">
    <property type="entry name" value="Kinase-like_dom_sf"/>
</dbReference>
<proteinExistence type="predicted"/>
<reference evidence="3 4" key="1">
    <citation type="journal article" date="2024" name="IMA Fungus">
        <title>IMA Genome - F19 : A genome assembly and annotation guide to empower mycologists, including annotated draft genome sequences of Ceratocystis pirilliformis, Diaporthe australafricana, Fusarium ophioides, Paecilomyces lecythidis, and Sporothrix stenoceras.</title>
        <authorList>
            <person name="Aylward J."/>
            <person name="Wilson A.M."/>
            <person name="Visagie C.M."/>
            <person name="Spraker J."/>
            <person name="Barnes I."/>
            <person name="Buitendag C."/>
            <person name="Ceriani C."/>
            <person name="Del Mar Angel L."/>
            <person name="du Plessis D."/>
            <person name="Fuchs T."/>
            <person name="Gasser K."/>
            <person name="Kramer D."/>
            <person name="Li W."/>
            <person name="Munsamy K."/>
            <person name="Piso A."/>
            <person name="Price J.L."/>
            <person name="Sonnekus B."/>
            <person name="Thomas C."/>
            <person name="van der Nest A."/>
            <person name="van Dijk A."/>
            <person name="van Heerden A."/>
            <person name="van Vuuren N."/>
            <person name="Yilmaz N."/>
            <person name="Duong T.A."/>
            <person name="van der Merwe N.A."/>
            <person name="Wingfield M.J."/>
            <person name="Wingfield B.D."/>
        </authorList>
    </citation>
    <scope>NUCLEOTIDE SEQUENCE [LARGE SCALE GENOMIC DNA]</scope>
    <source>
        <strain evidence="3 4">CMW 18300</strain>
    </source>
</reference>
<dbReference type="Proteomes" id="UP001583177">
    <property type="component" value="Unassembled WGS sequence"/>
</dbReference>
<feature type="region of interest" description="Disordered" evidence="1">
    <location>
        <begin position="784"/>
        <end position="813"/>
    </location>
</feature>
<comment type="caution">
    <text evidence="3">The sequence shown here is derived from an EMBL/GenBank/DDBJ whole genome shotgun (WGS) entry which is preliminary data.</text>
</comment>
<evidence type="ECO:0000259" key="2">
    <source>
        <dbReference type="PROSITE" id="PS50011"/>
    </source>
</evidence>
<dbReference type="PANTHER" id="PTHR24359">
    <property type="entry name" value="SERINE/THREONINE-PROTEIN KINASE SBK1"/>
    <property type="match status" value="1"/>
</dbReference>
<organism evidence="3 4">
    <name type="scientific">Diaporthe australafricana</name>
    <dbReference type="NCBI Taxonomy" id="127596"/>
    <lineage>
        <taxon>Eukaryota</taxon>
        <taxon>Fungi</taxon>
        <taxon>Dikarya</taxon>
        <taxon>Ascomycota</taxon>
        <taxon>Pezizomycotina</taxon>
        <taxon>Sordariomycetes</taxon>
        <taxon>Sordariomycetidae</taxon>
        <taxon>Diaporthales</taxon>
        <taxon>Diaporthaceae</taxon>
        <taxon>Diaporthe</taxon>
    </lineage>
</organism>
<evidence type="ECO:0000256" key="1">
    <source>
        <dbReference type="SAM" id="MobiDB-lite"/>
    </source>
</evidence>
<dbReference type="Pfam" id="PF00069">
    <property type="entry name" value="Pkinase"/>
    <property type="match status" value="1"/>
</dbReference>
<evidence type="ECO:0000313" key="3">
    <source>
        <dbReference type="EMBL" id="KAL1860453.1"/>
    </source>
</evidence>
<protein>
    <recommendedName>
        <fullName evidence="2">Protein kinase domain-containing protein</fullName>
    </recommendedName>
</protein>
<keyword evidence="4" id="KW-1185">Reference proteome</keyword>
<feature type="region of interest" description="Disordered" evidence="1">
    <location>
        <begin position="638"/>
        <end position="665"/>
    </location>
</feature>
<accession>A0ABR3WFI9</accession>